<name>A0A9W4WP90_9GLOM</name>
<evidence type="ECO:0000313" key="2">
    <source>
        <dbReference type="Proteomes" id="UP001153678"/>
    </source>
</evidence>
<reference evidence="1" key="1">
    <citation type="submission" date="2022-08" db="EMBL/GenBank/DDBJ databases">
        <authorList>
            <person name="Kallberg Y."/>
            <person name="Tangrot J."/>
            <person name="Rosling A."/>
        </authorList>
    </citation>
    <scope>NUCLEOTIDE SEQUENCE</scope>
    <source>
        <strain evidence="1">Wild A</strain>
    </source>
</reference>
<keyword evidence="2" id="KW-1185">Reference proteome</keyword>
<dbReference type="Proteomes" id="UP001153678">
    <property type="component" value="Unassembled WGS sequence"/>
</dbReference>
<dbReference type="OrthoDB" id="2438430at2759"/>
<sequence>MHDILISARHVLAMNAFVNKSTLAFLKVYYIEDIHIIDNRYQSRVDEMVEILYDPNSETKVIRIGYDLLRQGKRLEFVFTRAVIARALIEKASKLSKPDNHLKLDCMTYTNTVEAVDSSPAVITFIEIEHQKHLSARYFIEKLCSLIANTDAFLQFIKMDESQGIIGNRKRVRNEVMVEVLVIKNTDFNNIATSQNLSSEEAEVLKFDQEYSITNTIALKHFYMQNLYCKGMSIKDWNNICNRKFIEIFSSPET</sequence>
<evidence type="ECO:0000313" key="1">
    <source>
        <dbReference type="EMBL" id="CAI2176758.1"/>
    </source>
</evidence>
<gene>
    <name evidence="1" type="ORF">FWILDA_LOCUS7743</name>
</gene>
<dbReference type="AlphaFoldDB" id="A0A9W4WP90"/>
<accession>A0A9W4WP90</accession>
<dbReference type="EMBL" id="CAMKVN010001552">
    <property type="protein sequence ID" value="CAI2176758.1"/>
    <property type="molecule type" value="Genomic_DNA"/>
</dbReference>
<organism evidence="1 2">
    <name type="scientific">Funneliformis geosporum</name>
    <dbReference type="NCBI Taxonomy" id="1117311"/>
    <lineage>
        <taxon>Eukaryota</taxon>
        <taxon>Fungi</taxon>
        <taxon>Fungi incertae sedis</taxon>
        <taxon>Mucoromycota</taxon>
        <taxon>Glomeromycotina</taxon>
        <taxon>Glomeromycetes</taxon>
        <taxon>Glomerales</taxon>
        <taxon>Glomeraceae</taxon>
        <taxon>Funneliformis</taxon>
    </lineage>
</organism>
<protein>
    <submittedName>
        <fullName evidence="1">2518_t:CDS:1</fullName>
    </submittedName>
</protein>
<proteinExistence type="predicted"/>
<comment type="caution">
    <text evidence="1">The sequence shown here is derived from an EMBL/GenBank/DDBJ whole genome shotgun (WGS) entry which is preliminary data.</text>
</comment>